<evidence type="ECO:0000313" key="2">
    <source>
        <dbReference type="EMBL" id="KAB7833923.1"/>
    </source>
</evidence>
<dbReference type="AlphaFoldDB" id="A0A5N5W009"/>
<name>A0A5N5W009_STRMB</name>
<comment type="caution">
    <text evidence="2">The sequence shown here is derived from an EMBL/GenBank/DDBJ whole genome shotgun (WGS) entry which is preliminary data.</text>
</comment>
<dbReference type="OrthoDB" id="3536582at2"/>
<accession>A0A5N5W009</accession>
<dbReference type="GO" id="GO:0005829">
    <property type="term" value="C:cytosol"/>
    <property type="evidence" value="ECO:0007669"/>
    <property type="project" value="TreeGrafter"/>
</dbReference>
<feature type="domain" description="MbtH-like" evidence="1">
    <location>
        <begin position="4"/>
        <end position="54"/>
    </location>
</feature>
<reference evidence="2 3" key="1">
    <citation type="journal article" date="2019" name="Microb. Cell Fact.">
        <title>Exploring novel herbicidin analogues by transcriptional regulator overexpression and MS/MS molecular networking.</title>
        <authorList>
            <person name="Shi Y."/>
            <person name="Gu R."/>
            <person name="Li Y."/>
            <person name="Wang X."/>
            <person name="Ren W."/>
            <person name="Li X."/>
            <person name="Wang L."/>
            <person name="Xie Y."/>
            <person name="Hong B."/>
        </authorList>
    </citation>
    <scope>NUCLEOTIDE SEQUENCE [LARGE SCALE GENOMIC DNA]</scope>
    <source>
        <strain evidence="2 3">US-43</strain>
    </source>
</reference>
<dbReference type="GO" id="GO:0019290">
    <property type="term" value="P:siderophore biosynthetic process"/>
    <property type="evidence" value="ECO:0007669"/>
    <property type="project" value="TreeGrafter"/>
</dbReference>
<gene>
    <name evidence="2" type="ORF">FRZ00_31655</name>
</gene>
<dbReference type="InterPro" id="IPR037407">
    <property type="entry name" value="MLP_fam"/>
</dbReference>
<dbReference type="InterPro" id="IPR038020">
    <property type="entry name" value="MbtH-like_sf"/>
</dbReference>
<protein>
    <submittedName>
        <fullName evidence="2">MbtH family NRPS accessory protein</fullName>
    </submittedName>
</protein>
<dbReference type="EMBL" id="VOKX01000122">
    <property type="protein sequence ID" value="KAB7833923.1"/>
    <property type="molecule type" value="Genomic_DNA"/>
</dbReference>
<dbReference type="Gene3D" id="3.90.820.10">
    <property type="entry name" value="Structural Genomics, Unknown Function 30-nov-00 1gh9 Mol_id"/>
    <property type="match status" value="1"/>
</dbReference>
<keyword evidence="3" id="KW-1185">Reference proteome</keyword>
<dbReference type="Proteomes" id="UP000327000">
    <property type="component" value="Unassembled WGS sequence"/>
</dbReference>
<evidence type="ECO:0000313" key="3">
    <source>
        <dbReference type="Proteomes" id="UP000327000"/>
    </source>
</evidence>
<dbReference type="InterPro" id="IPR005153">
    <property type="entry name" value="MbtH-like_dom"/>
</dbReference>
<sequence>MTTTPRTAAEPTYHVVVNDEEQYSIWLADQEIPAGWRATGTSGTQEECLRHIDEVWTDMRPRSLREAMAAAEHAEPAPAPAPAEEEPSLVDRLCAGDQPVEAVLRPERTAAALREAVDRGYVFVRFTATRGGTELGVAVDPAATTMDGTELRLTGTLTLDFEPVRCHARVDVTTFTGEGRLERVSGT</sequence>
<evidence type="ECO:0000259" key="1">
    <source>
        <dbReference type="SMART" id="SM00923"/>
    </source>
</evidence>
<dbReference type="PANTHER" id="PTHR38444">
    <property type="entry name" value="ENTEROBACTIN BIOSYNTHESIS PROTEIN YBDZ"/>
    <property type="match status" value="1"/>
</dbReference>
<dbReference type="PANTHER" id="PTHR38444:SF1">
    <property type="entry name" value="ENTEROBACTIN BIOSYNTHESIS PROTEIN YBDZ"/>
    <property type="match status" value="1"/>
</dbReference>
<dbReference type="Pfam" id="PF03621">
    <property type="entry name" value="MbtH"/>
    <property type="match status" value="1"/>
</dbReference>
<dbReference type="SMART" id="SM00923">
    <property type="entry name" value="MbtH"/>
    <property type="match status" value="1"/>
</dbReference>
<dbReference type="RefSeq" id="WP_152265879.1">
    <property type="nucleotide sequence ID" value="NZ_VOKX01000122.1"/>
</dbReference>
<organism evidence="2 3">
    <name type="scientific">Streptomyces mobaraensis</name>
    <name type="common">Streptoverticillium mobaraense</name>
    <dbReference type="NCBI Taxonomy" id="35621"/>
    <lineage>
        <taxon>Bacteria</taxon>
        <taxon>Bacillati</taxon>
        <taxon>Actinomycetota</taxon>
        <taxon>Actinomycetes</taxon>
        <taxon>Kitasatosporales</taxon>
        <taxon>Streptomycetaceae</taxon>
        <taxon>Streptomyces</taxon>
    </lineage>
</organism>
<dbReference type="SUPFAM" id="SSF160582">
    <property type="entry name" value="MbtH-like"/>
    <property type="match status" value="1"/>
</dbReference>
<proteinExistence type="predicted"/>